<evidence type="ECO:0000313" key="3">
    <source>
        <dbReference type="EMBL" id="CUP05971.1"/>
    </source>
</evidence>
<organism evidence="3 4">
    <name type="scientific">Anaerobutyricum hallii</name>
    <dbReference type="NCBI Taxonomy" id="39488"/>
    <lineage>
        <taxon>Bacteria</taxon>
        <taxon>Bacillati</taxon>
        <taxon>Bacillota</taxon>
        <taxon>Clostridia</taxon>
        <taxon>Lachnospirales</taxon>
        <taxon>Lachnospiraceae</taxon>
        <taxon>Anaerobutyricum</taxon>
    </lineage>
</organism>
<evidence type="ECO:0000256" key="2">
    <source>
        <dbReference type="SAM" id="MobiDB-lite"/>
    </source>
</evidence>
<protein>
    <submittedName>
        <fullName evidence="3">Uncharacterized conserved protein</fullName>
    </submittedName>
</protein>
<accession>A0A174K555</accession>
<evidence type="ECO:0000313" key="4">
    <source>
        <dbReference type="Proteomes" id="UP000095679"/>
    </source>
</evidence>
<gene>
    <name evidence="3" type="ORF">ERS852450_02976</name>
</gene>
<dbReference type="RefSeq" id="WP_055299825.1">
    <property type="nucleotide sequence ID" value="NZ_BLYK01000040.1"/>
</dbReference>
<feature type="compositionally biased region" description="Low complexity" evidence="2">
    <location>
        <begin position="148"/>
        <end position="162"/>
    </location>
</feature>
<feature type="compositionally biased region" description="Polar residues" evidence="2">
    <location>
        <begin position="182"/>
        <end position="196"/>
    </location>
</feature>
<reference evidence="3 4" key="1">
    <citation type="submission" date="2015-09" db="EMBL/GenBank/DDBJ databases">
        <authorList>
            <consortium name="Pathogen Informatics"/>
        </authorList>
    </citation>
    <scope>NUCLEOTIDE SEQUENCE [LARGE SCALE GENOMIC DNA]</scope>
    <source>
        <strain evidence="3 4">2789STDY5834835</strain>
    </source>
</reference>
<sequence length="912" mass="98101">MPSTENNYVATDLGNIALNPCGEYSKSTLYEYLDMVSYQGGSYFCKVDFPQKISGIAPEPGKNTEMWQMLTLPGQLTPEAIAMHDDVVNKAKQVETSRAAVELSQTEVEAAQADVQQMRLDAQEAAERATASRDSAAGYAQSAEASRTAAQEAEQNATAQVQGFDMHVTEKTSEAEEAISEARTSAVNVVKNQGESSSRDAKSAATIAQSSASGAASAASSAQNSAQAAKGSAEEAASAASAATSAANSASSFANNASSAKDAAEKASESVRTAATQAISDISTAKSEATQAVTSEGAKQLKSVTTAGEEKVTSMTQINTEFDTKSSQALNDLQTKKDTAVKNIKELATEKTDEINTAGTSQKNAVNTAGDTKVKAVTDEGNKQKTAIQEVAEPFLSDINRINTMFNLLAYTDKVYSIDIPLWETTQGSAGIKSDDNAGLIALPSTATEHRQNDYEELPWFKTIDVNAIVDDNGIKKITAVKGDDNFSETGSADVFVCGLAFYEKWSNLGNGYMRYSRCFTPREGYELNKLAYNLDGTKNPFFLIAKYPLVTGDDGLLHSQPNKRCAFRTSDSTTETISMNDSIACMKKRGKYYSLATFLDNGYIQTTWLLMFGDISSDKTMTGYTGNGFQFVASIESDELHTYFPVTNSQASSIEIGSYVSVGHEYMSGSSRSNDRYDKRIHEIAFDVKVLKIETLDDNNKAVYLDCDAFSTVHQESGDTQLRCIMSSMHWRTGFNKDVKGRTGSPCPTVAGLTNRRYPIVFQGIEMQLGIYEIMSGFSIITGDNTCEIYGLADATKAVTTPKQNQAGYIKLSEISITSKNAWNYITHLNFKNGYLCAASCGESGSGSSKGCGDAIYLSGGVGETRELRSFGGLGYWDACGLFCLGLSSWLGYCGWDFGGRLSVNAVLQEG</sequence>
<feature type="coiled-coil region" evidence="1">
    <location>
        <begin position="101"/>
        <end position="128"/>
    </location>
</feature>
<feature type="region of interest" description="Disordered" evidence="2">
    <location>
        <begin position="128"/>
        <end position="205"/>
    </location>
</feature>
<proteinExistence type="predicted"/>
<dbReference type="AlphaFoldDB" id="A0A174K555"/>
<name>A0A174K555_9FIRM</name>
<dbReference type="Proteomes" id="UP000095679">
    <property type="component" value="Unassembled WGS sequence"/>
</dbReference>
<dbReference type="EMBL" id="CYZL01000039">
    <property type="protein sequence ID" value="CUP05971.1"/>
    <property type="molecule type" value="Genomic_DNA"/>
</dbReference>
<evidence type="ECO:0000256" key="1">
    <source>
        <dbReference type="SAM" id="Coils"/>
    </source>
</evidence>
<keyword evidence="1" id="KW-0175">Coiled coil</keyword>